<dbReference type="InterPro" id="IPR036518">
    <property type="entry name" value="CobE/GbiG_C_sf"/>
</dbReference>
<keyword evidence="3" id="KW-0378">Hydrolase</keyword>
<dbReference type="EMBL" id="JAHQCW010000010">
    <property type="protein sequence ID" value="MBU9736488.1"/>
    <property type="molecule type" value="Genomic_DNA"/>
</dbReference>
<accession>A0A949NGH3</accession>
<evidence type="ECO:0000313" key="3">
    <source>
        <dbReference type="EMBL" id="MBU9736488.1"/>
    </source>
</evidence>
<sequence length="380" mass="41857">MRRTAILSFTEKGTGLNLWLGEKLREAFPETEIESYAVSRFAQGTCRPFTSVSDLMRELFPGMDGILFIGAMGIAVRSIAPFIEGKDRDPAVLVMDELGKYCVSVLSGHLGGANEWCREVAVCAGARPVITTATDCERRFAVDVFAAENFLKVTEIGKIKEISGRILEGKMVGAVAEEEISGPVPDGLRVYSIPASLPDAAGIPDMEAGNPDIEAGIYIGYNKTAQPFPITLHLIPRDLFVGMGCKKGIPFHELEAFLNRTLEQRGMDIERVRGIYSIDRKKEEEGLIRLAYKLRVPFVTFSEEALRKVKGEFQGSAFVEHTVGVDNVCERSAVLGSEGGELVVPKQAENGMTLAVAQKKYRIRWTWQAEKRSDKDSAEE</sequence>
<dbReference type="Gene3D" id="3.30.420.180">
    <property type="entry name" value="CobE/GbiG C-terminal domain"/>
    <property type="match status" value="1"/>
</dbReference>
<dbReference type="PANTHER" id="PTHR37477">
    <property type="entry name" value="COBALT-PRECORRIN-5A HYDROLASE"/>
    <property type="match status" value="1"/>
</dbReference>
<proteinExistence type="predicted"/>
<dbReference type="RefSeq" id="WP_238721330.1">
    <property type="nucleotide sequence ID" value="NZ_JAHQCW010000010.1"/>
</dbReference>
<dbReference type="Pfam" id="PF11760">
    <property type="entry name" value="CbiG_N"/>
    <property type="match status" value="1"/>
</dbReference>
<dbReference type="GO" id="GO:0009236">
    <property type="term" value="P:cobalamin biosynthetic process"/>
    <property type="evidence" value="ECO:0007669"/>
    <property type="project" value="InterPro"/>
</dbReference>
<dbReference type="GO" id="GO:0016787">
    <property type="term" value="F:hydrolase activity"/>
    <property type="evidence" value="ECO:0007669"/>
    <property type="project" value="UniProtKB-KW"/>
</dbReference>
<feature type="domain" description="CobE/GbiG C-terminal" evidence="1">
    <location>
        <begin position="239"/>
        <end position="357"/>
    </location>
</feature>
<reference evidence="3" key="1">
    <citation type="submission" date="2021-06" db="EMBL/GenBank/DDBJ databases">
        <title>Description of novel taxa of the family Lachnospiraceae.</title>
        <authorList>
            <person name="Chaplin A.V."/>
            <person name="Sokolova S.R."/>
            <person name="Pikina A.P."/>
            <person name="Korzhanova M."/>
            <person name="Belova V."/>
            <person name="Korostin D."/>
            <person name="Efimov B.A."/>
        </authorList>
    </citation>
    <scope>NUCLEOTIDE SEQUENCE</scope>
    <source>
        <strain evidence="3">ASD5720</strain>
    </source>
</reference>
<dbReference type="Gene3D" id="3.40.50.11220">
    <property type="match status" value="1"/>
</dbReference>
<comment type="caution">
    <text evidence="3">The sequence shown here is derived from an EMBL/GenBank/DDBJ whole genome shotgun (WGS) entry which is preliminary data.</text>
</comment>
<evidence type="ECO:0000313" key="4">
    <source>
        <dbReference type="Proteomes" id="UP000712157"/>
    </source>
</evidence>
<dbReference type="SUPFAM" id="SSF159672">
    <property type="entry name" value="CbiG N-terminal domain-like"/>
    <property type="match status" value="1"/>
</dbReference>
<dbReference type="PANTHER" id="PTHR37477:SF1">
    <property type="entry name" value="COBALT-PRECORRIN-5A HYDROLASE"/>
    <property type="match status" value="1"/>
</dbReference>
<dbReference type="Pfam" id="PF01890">
    <property type="entry name" value="CbiG_C"/>
    <property type="match status" value="1"/>
</dbReference>
<dbReference type="InterPro" id="IPR021744">
    <property type="entry name" value="CbiG_N"/>
</dbReference>
<dbReference type="InterPro" id="IPR038029">
    <property type="entry name" value="GbiG_N_sf"/>
</dbReference>
<dbReference type="InterPro" id="IPR002750">
    <property type="entry name" value="CobE/GbiG_C"/>
</dbReference>
<dbReference type="Proteomes" id="UP000712157">
    <property type="component" value="Unassembled WGS sequence"/>
</dbReference>
<keyword evidence="4" id="KW-1185">Reference proteome</keyword>
<feature type="domain" description="Cobalamin synthesis G N-terminal" evidence="2">
    <location>
        <begin position="55"/>
        <end position="135"/>
    </location>
</feature>
<gene>
    <name evidence="3" type="ORF">KTH89_08060</name>
</gene>
<evidence type="ECO:0000259" key="2">
    <source>
        <dbReference type="Pfam" id="PF11760"/>
    </source>
</evidence>
<dbReference type="SUPFAM" id="SSF159664">
    <property type="entry name" value="CobE/GbiG C-terminal domain-like"/>
    <property type="match status" value="1"/>
</dbReference>
<dbReference type="InterPro" id="IPR052553">
    <property type="entry name" value="CbiG_hydrolase"/>
</dbReference>
<dbReference type="AlphaFoldDB" id="A0A949NGH3"/>
<evidence type="ECO:0000259" key="1">
    <source>
        <dbReference type="Pfam" id="PF01890"/>
    </source>
</evidence>
<organism evidence="3 4">
    <name type="scientific">Diplocloster agilis</name>
    <dbReference type="NCBI Taxonomy" id="2850323"/>
    <lineage>
        <taxon>Bacteria</taxon>
        <taxon>Bacillati</taxon>
        <taxon>Bacillota</taxon>
        <taxon>Clostridia</taxon>
        <taxon>Lachnospirales</taxon>
        <taxon>Lachnospiraceae</taxon>
        <taxon>Diplocloster</taxon>
    </lineage>
</organism>
<name>A0A949NGH3_9FIRM</name>
<protein>
    <submittedName>
        <fullName evidence="3">Cobalt-precorrin 5A hydrolase</fullName>
    </submittedName>
</protein>